<keyword evidence="6" id="KW-1185">Reference proteome</keyword>
<name>A0A1D8ILM6_9GAMM</name>
<protein>
    <recommendedName>
        <fullName evidence="4">HTH gntR-type domain-containing protein</fullName>
    </recommendedName>
</protein>
<dbReference type="InterPro" id="IPR036388">
    <property type="entry name" value="WH-like_DNA-bd_sf"/>
</dbReference>
<dbReference type="Pfam" id="PF00392">
    <property type="entry name" value="GntR"/>
    <property type="match status" value="1"/>
</dbReference>
<dbReference type="InterPro" id="IPR036390">
    <property type="entry name" value="WH_DNA-bd_sf"/>
</dbReference>
<dbReference type="PANTHER" id="PTHR44846">
    <property type="entry name" value="MANNOSYL-D-GLYCERATE TRANSPORT/METABOLISM SYSTEM REPRESSOR MNGR-RELATED"/>
    <property type="match status" value="1"/>
</dbReference>
<dbReference type="AlphaFoldDB" id="A0A1D8ILM6"/>
<proteinExistence type="predicted"/>
<dbReference type="PRINTS" id="PR00035">
    <property type="entry name" value="HTHGNTR"/>
</dbReference>
<dbReference type="GO" id="GO:0003677">
    <property type="term" value="F:DNA binding"/>
    <property type="evidence" value="ECO:0007669"/>
    <property type="project" value="UniProtKB-KW"/>
</dbReference>
<evidence type="ECO:0000256" key="1">
    <source>
        <dbReference type="ARBA" id="ARBA00023015"/>
    </source>
</evidence>
<dbReference type="KEGG" id="aprs:BI364_04580"/>
<dbReference type="PROSITE" id="PS50949">
    <property type="entry name" value="HTH_GNTR"/>
    <property type="match status" value="1"/>
</dbReference>
<feature type="domain" description="HTH gntR-type" evidence="4">
    <location>
        <begin position="1"/>
        <end position="69"/>
    </location>
</feature>
<dbReference type="PANTHER" id="PTHR44846:SF1">
    <property type="entry name" value="MANNOSYL-D-GLYCERATE TRANSPORT_METABOLISM SYSTEM REPRESSOR MNGR-RELATED"/>
    <property type="match status" value="1"/>
</dbReference>
<dbReference type="RefSeq" id="WP_070077748.1">
    <property type="nucleotide sequence ID" value="NZ_CP017415.1"/>
</dbReference>
<gene>
    <name evidence="5" type="ORF">BI364_04580</name>
</gene>
<evidence type="ECO:0000259" key="4">
    <source>
        <dbReference type="PROSITE" id="PS50949"/>
    </source>
</evidence>
<evidence type="ECO:0000313" key="5">
    <source>
        <dbReference type="EMBL" id="AOU97362.1"/>
    </source>
</evidence>
<organism evidence="5 6">
    <name type="scientific">Acidihalobacter yilgarnensis</name>
    <dbReference type="NCBI Taxonomy" id="2819280"/>
    <lineage>
        <taxon>Bacteria</taxon>
        <taxon>Pseudomonadati</taxon>
        <taxon>Pseudomonadota</taxon>
        <taxon>Gammaproteobacteria</taxon>
        <taxon>Chromatiales</taxon>
        <taxon>Ectothiorhodospiraceae</taxon>
        <taxon>Acidihalobacter</taxon>
    </lineage>
</organism>
<dbReference type="EMBL" id="CP017415">
    <property type="protein sequence ID" value="AOU97362.1"/>
    <property type="molecule type" value="Genomic_DNA"/>
</dbReference>
<dbReference type="Gene3D" id="1.10.10.10">
    <property type="entry name" value="Winged helix-like DNA-binding domain superfamily/Winged helix DNA-binding domain"/>
    <property type="match status" value="1"/>
</dbReference>
<dbReference type="CDD" id="cd07377">
    <property type="entry name" value="WHTH_GntR"/>
    <property type="match status" value="1"/>
</dbReference>
<evidence type="ECO:0000256" key="3">
    <source>
        <dbReference type="ARBA" id="ARBA00023163"/>
    </source>
</evidence>
<reference evidence="6" key="1">
    <citation type="submission" date="2016-09" db="EMBL/GenBank/DDBJ databases">
        <title>Acidihalobacter prosperus F5.</title>
        <authorList>
            <person name="Khaleque H.N."/>
            <person name="Ramsay J.P."/>
            <person name="Kaksonen A.H."/>
            <person name="Boxall N.J."/>
            <person name="Watkin E.L.J."/>
        </authorList>
    </citation>
    <scope>NUCLEOTIDE SEQUENCE [LARGE SCALE GENOMIC DNA]</scope>
    <source>
        <strain evidence="6">F5</strain>
    </source>
</reference>
<dbReference type="SUPFAM" id="SSF46785">
    <property type="entry name" value="Winged helix' DNA-binding domain"/>
    <property type="match status" value="1"/>
</dbReference>
<keyword evidence="1" id="KW-0805">Transcription regulation</keyword>
<keyword evidence="2" id="KW-0238">DNA-binding</keyword>
<dbReference type="GO" id="GO:0045892">
    <property type="term" value="P:negative regulation of DNA-templated transcription"/>
    <property type="evidence" value="ECO:0007669"/>
    <property type="project" value="TreeGrafter"/>
</dbReference>
<dbReference type="InterPro" id="IPR000524">
    <property type="entry name" value="Tscrpt_reg_HTH_GntR"/>
</dbReference>
<accession>A0A1D8ILM6</accession>
<evidence type="ECO:0000313" key="6">
    <source>
        <dbReference type="Proteomes" id="UP000095401"/>
    </source>
</evidence>
<evidence type="ECO:0000256" key="2">
    <source>
        <dbReference type="ARBA" id="ARBA00023125"/>
    </source>
</evidence>
<dbReference type="InterPro" id="IPR050679">
    <property type="entry name" value="Bact_HTH_transcr_reg"/>
</dbReference>
<dbReference type="SMART" id="SM00345">
    <property type="entry name" value="HTH_GNTR"/>
    <property type="match status" value="1"/>
</dbReference>
<keyword evidence="3" id="KW-0804">Transcription</keyword>
<dbReference type="GO" id="GO:0003700">
    <property type="term" value="F:DNA-binding transcription factor activity"/>
    <property type="evidence" value="ECO:0007669"/>
    <property type="project" value="InterPro"/>
</dbReference>
<sequence>MSGYQDAVEYIAGQIVDGQLKPGVQLVSERQLSEELHVSRQTLRAALIKLEADGLIYGVSRRGWFVSPPRRQFRIQRRADGLE</sequence>
<dbReference type="Proteomes" id="UP000095401">
    <property type="component" value="Chromosome"/>
</dbReference>